<sequence length="54" mass="5939">MKRSITKRFTREAHREVPFAKVARPRRVKAYRAVSSCLVGGGLSGHSAKGSARI</sequence>
<dbReference type="RefSeq" id="WP_326705721.1">
    <property type="nucleotide sequence ID" value="NZ_CP109083.1"/>
</dbReference>
<name>A0ABZ1EUU8_9ACTN</name>
<proteinExistence type="predicted"/>
<reference evidence="1 2" key="1">
    <citation type="submission" date="2022-10" db="EMBL/GenBank/DDBJ databases">
        <title>The complete genomes of actinobacterial strains from the NBC collection.</title>
        <authorList>
            <person name="Joergensen T.S."/>
            <person name="Alvarez Arevalo M."/>
            <person name="Sterndorff E.B."/>
            <person name="Faurdal D."/>
            <person name="Vuksanovic O."/>
            <person name="Mourched A.-S."/>
            <person name="Charusanti P."/>
            <person name="Shaw S."/>
            <person name="Blin K."/>
            <person name="Weber T."/>
        </authorList>
    </citation>
    <scope>NUCLEOTIDE SEQUENCE [LARGE SCALE GENOMIC DNA]</scope>
    <source>
        <strain evidence="1 2">NBC 01792</strain>
    </source>
</reference>
<keyword evidence="2" id="KW-1185">Reference proteome</keyword>
<evidence type="ECO:0000313" key="1">
    <source>
        <dbReference type="EMBL" id="WSB07830.1"/>
    </source>
</evidence>
<evidence type="ECO:0000313" key="2">
    <source>
        <dbReference type="Proteomes" id="UP001356428"/>
    </source>
</evidence>
<protein>
    <submittedName>
        <fullName evidence="1">Uncharacterized protein</fullName>
    </submittedName>
</protein>
<gene>
    <name evidence="1" type="ORF">OG849_11470</name>
</gene>
<organism evidence="1 2">
    <name type="scientific">Streptomyces cyaneofuscatus</name>
    <dbReference type="NCBI Taxonomy" id="66883"/>
    <lineage>
        <taxon>Bacteria</taxon>
        <taxon>Bacillati</taxon>
        <taxon>Actinomycetota</taxon>
        <taxon>Actinomycetes</taxon>
        <taxon>Kitasatosporales</taxon>
        <taxon>Streptomycetaceae</taxon>
        <taxon>Streptomyces</taxon>
    </lineage>
</organism>
<dbReference type="EMBL" id="CP109083">
    <property type="protein sequence ID" value="WSB07830.1"/>
    <property type="molecule type" value="Genomic_DNA"/>
</dbReference>
<dbReference type="Proteomes" id="UP001356428">
    <property type="component" value="Chromosome"/>
</dbReference>
<accession>A0ABZ1EUU8</accession>